<dbReference type="RefSeq" id="WP_340235719.1">
    <property type="nucleotide sequence ID" value="NZ_JBBEWC010000004.1"/>
</dbReference>
<dbReference type="CDD" id="cd14738">
    <property type="entry name" value="PAAR_2"/>
    <property type="match status" value="1"/>
</dbReference>
<keyword evidence="2" id="KW-1185">Reference proteome</keyword>
<evidence type="ECO:0000313" key="2">
    <source>
        <dbReference type="Proteomes" id="UP001597510"/>
    </source>
</evidence>
<evidence type="ECO:0000313" key="1">
    <source>
        <dbReference type="EMBL" id="MFD2520222.1"/>
    </source>
</evidence>
<accession>A0ABW5J2H7</accession>
<gene>
    <name evidence="1" type="ORF">ACFSR2_04955</name>
</gene>
<protein>
    <submittedName>
        <fullName evidence="1">PAAR domain-containing protein</fullName>
    </submittedName>
</protein>
<organism evidence="1 2">
    <name type="scientific">Emticicia soli</name>
    <dbReference type="NCBI Taxonomy" id="2027878"/>
    <lineage>
        <taxon>Bacteria</taxon>
        <taxon>Pseudomonadati</taxon>
        <taxon>Bacteroidota</taxon>
        <taxon>Cytophagia</taxon>
        <taxon>Cytophagales</taxon>
        <taxon>Leadbetterellaceae</taxon>
        <taxon>Emticicia</taxon>
    </lineage>
</organism>
<sequence length="129" mass="13089">MFDGPKPHVGGPVLPPGKPRVLIGGLPAATVGNLCFCASAPDMIIMGSLGVFIGGQPAARLGDPTAHGGRIVVGLPTVLIGDIGSVSVGMNSFAPELGNISPEFQRTLNQALTLKEAANNGTPFCEVCR</sequence>
<comment type="caution">
    <text evidence="1">The sequence shown here is derived from an EMBL/GenBank/DDBJ whole genome shotgun (WGS) entry which is preliminary data.</text>
</comment>
<dbReference type="InterPro" id="IPR008727">
    <property type="entry name" value="PAAR_motif"/>
</dbReference>
<dbReference type="Gene3D" id="2.60.200.60">
    <property type="match status" value="1"/>
</dbReference>
<dbReference type="Proteomes" id="UP001597510">
    <property type="component" value="Unassembled WGS sequence"/>
</dbReference>
<name>A0ABW5J2H7_9BACT</name>
<dbReference type="EMBL" id="JBHULC010000004">
    <property type="protein sequence ID" value="MFD2520222.1"/>
    <property type="molecule type" value="Genomic_DNA"/>
</dbReference>
<proteinExistence type="predicted"/>
<reference evidence="2" key="1">
    <citation type="journal article" date="2019" name="Int. J. Syst. Evol. Microbiol.">
        <title>The Global Catalogue of Microorganisms (GCM) 10K type strain sequencing project: providing services to taxonomists for standard genome sequencing and annotation.</title>
        <authorList>
            <consortium name="The Broad Institute Genomics Platform"/>
            <consortium name="The Broad Institute Genome Sequencing Center for Infectious Disease"/>
            <person name="Wu L."/>
            <person name="Ma J."/>
        </authorList>
    </citation>
    <scope>NUCLEOTIDE SEQUENCE [LARGE SCALE GENOMIC DNA]</scope>
    <source>
        <strain evidence="2">KCTC 52344</strain>
    </source>
</reference>
<dbReference type="Pfam" id="PF05488">
    <property type="entry name" value="PAAR_motif"/>
    <property type="match status" value="1"/>
</dbReference>